<evidence type="ECO:0000313" key="2">
    <source>
        <dbReference type="EMBL" id="QCI86806.1"/>
    </source>
</evidence>
<proteinExistence type="predicted"/>
<dbReference type="PANTHER" id="PTHR41259">
    <property type="entry name" value="DOUBLE-STRAND BREAK REPAIR RAD50 ATPASE, PUTATIVE-RELATED"/>
    <property type="match status" value="1"/>
</dbReference>
<dbReference type="RefSeq" id="WP_136953628.1">
    <property type="nucleotide sequence ID" value="NZ_CP039712.1"/>
</dbReference>
<dbReference type="Pfam" id="PF13514">
    <property type="entry name" value="AAA_27"/>
    <property type="match status" value="1"/>
</dbReference>
<keyword evidence="3" id="KW-1185">Reference proteome</keyword>
<accession>A0A4D7CYS1</accession>
<dbReference type="InterPro" id="IPR027417">
    <property type="entry name" value="P-loop_NTPase"/>
</dbReference>
<dbReference type="OrthoDB" id="9764467at2"/>
<dbReference type="EMBL" id="CP039712">
    <property type="protein sequence ID" value="QCI86806.1"/>
    <property type="molecule type" value="Genomic_DNA"/>
</dbReference>
<dbReference type="SUPFAM" id="SSF52540">
    <property type="entry name" value="P-loop containing nucleoside triphosphate hydrolases"/>
    <property type="match status" value="1"/>
</dbReference>
<evidence type="ECO:0000259" key="1">
    <source>
        <dbReference type="Pfam" id="PF13514"/>
    </source>
</evidence>
<reference evidence="2 3" key="1">
    <citation type="submission" date="2019-04" db="EMBL/GenBank/DDBJ databases">
        <title>Vagococcus sp. nov., isolated from faeces of yaks (Bos grunniens).</title>
        <authorList>
            <person name="Ge Y."/>
        </authorList>
    </citation>
    <scope>NUCLEOTIDE SEQUENCE [LARGE SCALE GENOMIC DNA]</scope>
    <source>
        <strain evidence="2 3">MN-17</strain>
    </source>
</reference>
<dbReference type="Proteomes" id="UP000298615">
    <property type="component" value="Chromosome"/>
</dbReference>
<dbReference type="PANTHER" id="PTHR41259:SF1">
    <property type="entry name" value="DOUBLE-STRAND BREAK REPAIR RAD50 ATPASE, PUTATIVE-RELATED"/>
    <property type="match status" value="1"/>
</dbReference>
<evidence type="ECO:0000313" key="3">
    <source>
        <dbReference type="Proteomes" id="UP000298615"/>
    </source>
</evidence>
<dbReference type="AlphaFoldDB" id="A0A4D7CYS1"/>
<feature type="domain" description="YhaN AAA" evidence="1">
    <location>
        <begin position="1"/>
        <end position="201"/>
    </location>
</feature>
<sequence>MKIKQLNIVGFGKLINKQVNLSDEMTLVFGVNEAGKSTMYHFIKTMLFGFPRKNASLQSYEPREQALFGGEMVVDHPVYGELTIKRFKTENKGKAIVVLANGSQADEAFLQDMLAPLNEELFDEVFRLDQNQLQSLASLSEENLQKQLLNIGLVGSKKLVEFQENNLKLADQVYRPRGKNPKLNQQLEEYEGLKQQLVQKENEEKVYQKKLFDRDNLMDEINEAQLFLQEERQLTDKLGRRINHFDDWLRFAELKSEVEKIEIDLDDETLGMYHKAYQKYQILDEQERRLTEEQLLHSAKTDSEELAYYLNNEEQFRQYQQDRSLVESFARDVEQLKRSLADKQEEIATLKNHLKIEDIEESFYPENKGLKEIQALAVRELKLQKNYQEQRERERDLLQQKEKAVATELEVRQVSAPVDYKYLYGAFAFSILALGFSMIIKMKWFALAFGLLGLGLLGYFLYQFFGKKETEDPQQELLALLDQQMTKNSDWLTNLDQEAYKIKVEKQAYAGIYQFNQEKTAEQWLDEINLRERLFDMQVTTQEMIESIAENEKYLEDYLANHSWLVERFGVKVSEMPAKLSEVTNHIHLMQQKQQQYLLENSDTYQIFDSLKNARQQRKTLINQFRPRLQQYGMTTFEELPAFIKKQEAQQLAKNQLEHQQRLITPNFNPEATYDLEQLTAKQAEQATKIKALEQQLKDKQEAYDALNYAIERMEEDSSLAELYQMEANLRGEINSVQDEWIVHKLVAQLSQDIQDVMGSEQLPQLLNVCSDYFNDLTLGNYQYCLFEKGQLVAQHAKGKKFTLSELSTGTKDQLYMSMRLAFLTIHSDDRLAPLLIDDSWLHYDYQRKIALFKALHKLSRHVQVICFSSDITLKEFAETYQVDMLNL</sequence>
<dbReference type="InterPro" id="IPR038734">
    <property type="entry name" value="YhaN_AAA"/>
</dbReference>
<protein>
    <recommendedName>
        <fullName evidence="1">YhaN AAA domain-containing protein</fullName>
    </recommendedName>
</protein>
<name>A0A4D7CYS1_9ENTE</name>
<organism evidence="2 3">
    <name type="scientific">Vagococcus zengguangii</name>
    <dbReference type="NCBI Taxonomy" id="2571750"/>
    <lineage>
        <taxon>Bacteria</taxon>
        <taxon>Bacillati</taxon>
        <taxon>Bacillota</taxon>
        <taxon>Bacilli</taxon>
        <taxon>Lactobacillales</taxon>
        <taxon>Enterococcaceae</taxon>
        <taxon>Vagococcus</taxon>
    </lineage>
</organism>
<dbReference type="Gene3D" id="3.40.50.300">
    <property type="entry name" value="P-loop containing nucleotide triphosphate hydrolases"/>
    <property type="match status" value="2"/>
</dbReference>
<gene>
    <name evidence="2" type="ORF">FA707_07440</name>
</gene>
<dbReference type="KEGG" id="vao:FA707_07440"/>